<gene>
    <name evidence="1" type="ORF">MAR_011555</name>
</gene>
<dbReference type="Proteomes" id="UP001164746">
    <property type="component" value="Chromosome 14"/>
</dbReference>
<feature type="non-terminal residue" evidence="1">
    <location>
        <position position="155"/>
    </location>
</feature>
<accession>A0ABY7FYN9</accession>
<name>A0ABY7FYN9_MYAAR</name>
<evidence type="ECO:0000313" key="2">
    <source>
        <dbReference type="Proteomes" id="UP001164746"/>
    </source>
</evidence>
<dbReference type="EMBL" id="CP111025">
    <property type="protein sequence ID" value="WAR25851.1"/>
    <property type="molecule type" value="Genomic_DNA"/>
</dbReference>
<proteinExistence type="predicted"/>
<evidence type="ECO:0000313" key="1">
    <source>
        <dbReference type="EMBL" id="WAR25851.1"/>
    </source>
</evidence>
<protein>
    <submittedName>
        <fullName evidence="1">Uncharacterized protein</fullName>
    </submittedName>
</protein>
<reference evidence="1" key="1">
    <citation type="submission" date="2022-11" db="EMBL/GenBank/DDBJ databases">
        <title>Centuries of genome instability and evolution in soft-shell clam transmissible cancer (bioRxiv).</title>
        <authorList>
            <person name="Hart S.F.M."/>
            <person name="Yonemitsu M.A."/>
            <person name="Giersch R.M."/>
            <person name="Beal B.F."/>
            <person name="Arriagada G."/>
            <person name="Davis B.W."/>
            <person name="Ostrander E.A."/>
            <person name="Goff S.P."/>
            <person name="Metzger M.J."/>
        </authorList>
    </citation>
    <scope>NUCLEOTIDE SEQUENCE</scope>
    <source>
        <strain evidence="1">MELC-2E11</strain>
        <tissue evidence="1">Siphon/mantle</tissue>
    </source>
</reference>
<sequence length="155" mass="18209">MYNQAKKKYQLNKTELTKDNLTQATQDMYVTNSTCGTEFSLDPSDDIRFHYDGGKVYDPNRSIYGRCEVKITNNHKGAELCVWAPYSRYTGVKNIDWTLKCSEMFQFGFTYRLNTMSCDEFLINEKCDIAKIAYATFREPFFHDEESRLNEINYT</sequence>
<keyword evidence="2" id="KW-1185">Reference proteome</keyword>
<organism evidence="1 2">
    <name type="scientific">Mya arenaria</name>
    <name type="common">Soft-shell clam</name>
    <dbReference type="NCBI Taxonomy" id="6604"/>
    <lineage>
        <taxon>Eukaryota</taxon>
        <taxon>Metazoa</taxon>
        <taxon>Spiralia</taxon>
        <taxon>Lophotrochozoa</taxon>
        <taxon>Mollusca</taxon>
        <taxon>Bivalvia</taxon>
        <taxon>Autobranchia</taxon>
        <taxon>Heteroconchia</taxon>
        <taxon>Euheterodonta</taxon>
        <taxon>Imparidentia</taxon>
        <taxon>Neoheterodontei</taxon>
        <taxon>Myida</taxon>
        <taxon>Myoidea</taxon>
        <taxon>Myidae</taxon>
        <taxon>Mya</taxon>
    </lineage>
</organism>